<dbReference type="RefSeq" id="WP_211353267.1">
    <property type="nucleotide sequence ID" value="NZ_CP144375.1"/>
</dbReference>
<protein>
    <submittedName>
        <fullName evidence="2">Serine/threonine protein phosphatase PrpC</fullName>
    </submittedName>
</protein>
<evidence type="ECO:0000259" key="1">
    <source>
        <dbReference type="SMART" id="SM00332"/>
    </source>
</evidence>
<feature type="domain" description="PPM-type phosphatase" evidence="1">
    <location>
        <begin position="2"/>
        <end position="232"/>
    </location>
</feature>
<evidence type="ECO:0000313" key="2">
    <source>
        <dbReference type="EMBL" id="REH42751.1"/>
    </source>
</evidence>
<accession>A0A3E0HEB5</accession>
<evidence type="ECO:0000313" key="3">
    <source>
        <dbReference type="Proteomes" id="UP000256269"/>
    </source>
</evidence>
<dbReference type="AlphaFoldDB" id="A0A3E0HEB5"/>
<dbReference type="Proteomes" id="UP000256269">
    <property type="component" value="Unassembled WGS sequence"/>
</dbReference>
<comment type="caution">
    <text evidence="2">The sequence shown here is derived from an EMBL/GenBank/DDBJ whole genome shotgun (WGS) entry which is preliminary data.</text>
</comment>
<dbReference type="InterPro" id="IPR001932">
    <property type="entry name" value="PPM-type_phosphatase-like_dom"/>
</dbReference>
<proteinExistence type="predicted"/>
<organism evidence="2 3">
    <name type="scientific">Kutzneria buriramensis</name>
    <dbReference type="NCBI Taxonomy" id="1045776"/>
    <lineage>
        <taxon>Bacteria</taxon>
        <taxon>Bacillati</taxon>
        <taxon>Actinomycetota</taxon>
        <taxon>Actinomycetes</taxon>
        <taxon>Pseudonocardiales</taxon>
        <taxon>Pseudonocardiaceae</taxon>
        <taxon>Kutzneria</taxon>
    </lineage>
</organism>
<dbReference type="InterPro" id="IPR036457">
    <property type="entry name" value="PPM-type-like_dom_sf"/>
</dbReference>
<keyword evidence="3" id="KW-1185">Reference proteome</keyword>
<dbReference type="Gene3D" id="3.60.40.10">
    <property type="entry name" value="PPM-type phosphatase domain"/>
    <property type="match status" value="1"/>
</dbReference>
<dbReference type="EMBL" id="QUNO01000010">
    <property type="protein sequence ID" value="REH42751.1"/>
    <property type="molecule type" value="Genomic_DNA"/>
</dbReference>
<gene>
    <name evidence="2" type="ORF">BCF44_110250</name>
</gene>
<dbReference type="SMART" id="SM00332">
    <property type="entry name" value="PP2Cc"/>
    <property type="match status" value="1"/>
</dbReference>
<reference evidence="2 3" key="1">
    <citation type="submission" date="2018-08" db="EMBL/GenBank/DDBJ databases">
        <title>Genomic Encyclopedia of Archaeal and Bacterial Type Strains, Phase II (KMG-II): from individual species to whole genera.</title>
        <authorList>
            <person name="Goeker M."/>
        </authorList>
    </citation>
    <scope>NUCLEOTIDE SEQUENCE [LARGE SCALE GENOMIC DNA]</scope>
    <source>
        <strain evidence="2 3">DSM 45791</strain>
    </source>
</reference>
<name>A0A3E0HEB5_9PSEU</name>
<sequence length="236" mass="24502">MSTAHDLTYGRRAAVATRRGVRDHNMDAPALFQASTGVVVAAVVDGIGNDPDGAATMHLIAETAVRIGATKGALAGVLAGAALVEDPGVENHMPDGVIVLALAVPGRPTHLAWVGDSHAYSWDGDTLSRRTDPHTMGAYLRGNGAVDLAPLHDSWVRVTLTSATVTNVAVSSIPANELVVLVSDGLDTLPHDELEALVREHQDNPDTLADAIVAAARETEDGYRDDATAIVLTTAG</sequence>
<dbReference type="SUPFAM" id="SSF81606">
    <property type="entry name" value="PP2C-like"/>
    <property type="match status" value="1"/>
</dbReference>